<keyword evidence="1" id="KW-0732">Signal</keyword>
<organism evidence="3 4">
    <name type="scientific">Flavobacterium azizsancarii</name>
    <dbReference type="NCBI Taxonomy" id="2961580"/>
    <lineage>
        <taxon>Bacteria</taxon>
        <taxon>Pseudomonadati</taxon>
        <taxon>Bacteroidota</taxon>
        <taxon>Flavobacteriia</taxon>
        <taxon>Flavobacteriales</taxon>
        <taxon>Flavobacteriaceae</taxon>
        <taxon>Flavobacterium</taxon>
    </lineage>
</organism>
<dbReference type="PROSITE" id="PS51257">
    <property type="entry name" value="PROKAR_LIPOPROTEIN"/>
    <property type="match status" value="1"/>
</dbReference>
<proteinExistence type="predicted"/>
<evidence type="ECO:0000259" key="2">
    <source>
        <dbReference type="Pfam" id="PF13648"/>
    </source>
</evidence>
<evidence type="ECO:0000256" key="1">
    <source>
        <dbReference type="SAM" id="SignalP"/>
    </source>
</evidence>
<feature type="signal peptide" evidence="1">
    <location>
        <begin position="1"/>
        <end position="21"/>
    </location>
</feature>
<name>A0ABT4WBK6_9FLAO</name>
<dbReference type="Pfam" id="PF13648">
    <property type="entry name" value="Lipocalin_4"/>
    <property type="match status" value="1"/>
</dbReference>
<dbReference type="InterPro" id="IPR024311">
    <property type="entry name" value="Lipocalin-like"/>
</dbReference>
<gene>
    <name evidence="3" type="ORF">NJT12_09940</name>
</gene>
<sequence>MKKIFLLSMLVTILVSCSSENDNIPDDTSGNIQGTWQLKAEYIGGVRQSLSECRLNENMSFDGTAVIAVKSDETGNVNCNLSTQEGTFIRTGTNLSIAFTNENLKSKIKELTTVKLVLIPENSDKTFEYERAK</sequence>
<evidence type="ECO:0000313" key="4">
    <source>
        <dbReference type="Proteomes" id="UP001212170"/>
    </source>
</evidence>
<keyword evidence="4" id="KW-1185">Reference proteome</keyword>
<dbReference type="Proteomes" id="UP001212170">
    <property type="component" value="Unassembled WGS sequence"/>
</dbReference>
<protein>
    <submittedName>
        <fullName evidence="3">Lipocalin family protein</fullName>
    </submittedName>
</protein>
<feature type="domain" description="Lipocalin-like" evidence="2">
    <location>
        <begin position="32"/>
        <end position="118"/>
    </location>
</feature>
<evidence type="ECO:0000313" key="3">
    <source>
        <dbReference type="EMBL" id="MDA6069936.1"/>
    </source>
</evidence>
<accession>A0ABT4WBK6</accession>
<comment type="caution">
    <text evidence="3">The sequence shown here is derived from an EMBL/GenBank/DDBJ whole genome shotgun (WGS) entry which is preliminary data.</text>
</comment>
<dbReference type="RefSeq" id="WP_271335747.1">
    <property type="nucleotide sequence ID" value="NZ_JAMZNK010000012.1"/>
</dbReference>
<reference evidence="3 4" key="1">
    <citation type="journal article" date="2023" name="Chemosphere">
        <title>Whole genome analysis of Flavobacterium aziz-sancarii sp. nov., isolated from Ardley Island (Antarctica), revealed a rich resistome and bioremediation potential.</title>
        <authorList>
            <person name="Otur C."/>
            <person name="Okay S."/>
            <person name="Kurt-Kizildogan A."/>
        </authorList>
    </citation>
    <scope>NUCLEOTIDE SEQUENCE [LARGE SCALE GENOMIC DNA]</scope>
    <source>
        <strain evidence="3 4">AC</strain>
    </source>
</reference>
<dbReference type="EMBL" id="JAMZNK010000012">
    <property type="protein sequence ID" value="MDA6069936.1"/>
    <property type="molecule type" value="Genomic_DNA"/>
</dbReference>
<feature type="chain" id="PRO_5045132935" evidence="1">
    <location>
        <begin position="22"/>
        <end position="133"/>
    </location>
</feature>